<proteinExistence type="predicted"/>
<evidence type="ECO:0000313" key="2">
    <source>
        <dbReference type="Proteomes" id="UP001384579"/>
    </source>
</evidence>
<dbReference type="EMBL" id="JBBLXS010000433">
    <property type="protein sequence ID" value="MEK0187769.1"/>
    <property type="molecule type" value="Genomic_DNA"/>
</dbReference>
<name>A0ABU8YTR4_9CYAN</name>
<protein>
    <submittedName>
        <fullName evidence="1">Type II toxin-antitoxin system Phd/YefM family antitoxin</fullName>
    </submittedName>
</protein>
<dbReference type="RefSeq" id="WP_340525990.1">
    <property type="nucleotide sequence ID" value="NZ_JBBLXS010000433.1"/>
</dbReference>
<comment type="caution">
    <text evidence="1">The sequence shown here is derived from an EMBL/GenBank/DDBJ whole genome shotgun (WGS) entry which is preliminary data.</text>
</comment>
<dbReference type="Proteomes" id="UP001384579">
    <property type="component" value="Unassembled WGS sequence"/>
</dbReference>
<sequence length="186" mass="20894">MTEGFDAVDNSSIVPVVLPIAPDNCQNFVPGLAVAQKLAIAGEGFFRLTVEDFREKAIEIMKRVMFQGDRILLQEAGEDVGAIVPEAEFHKLDYLMAEIKPSQFMPDEEAYYEDEGAIHCIYPDEFLDDLENILADVNEFDELFGLLPTKEMGEDVDIFISAAIVMSVDRFWVPDYVMAERQAMVG</sequence>
<keyword evidence="2" id="KW-1185">Reference proteome</keyword>
<accession>A0ABU8YTR4</accession>
<gene>
    <name evidence="1" type="ORF">WMG39_23445</name>
</gene>
<reference evidence="1 2" key="1">
    <citation type="journal article" date="2020" name="Harmful Algae">
        <title>Molecular and morphological characterization of a novel dihydroanatoxin-a producing Microcoleus species (cyanobacteria) from the Russian River, California, USA.</title>
        <authorList>
            <person name="Conklin K.Y."/>
            <person name="Stancheva R."/>
            <person name="Otten T.G."/>
            <person name="Fadness R."/>
            <person name="Boyer G.L."/>
            <person name="Read B."/>
            <person name="Zhang X."/>
            <person name="Sheath R.G."/>
        </authorList>
    </citation>
    <scope>NUCLEOTIDE SEQUENCE [LARGE SCALE GENOMIC DNA]</scope>
    <source>
        <strain evidence="1 2">PTRS2</strain>
    </source>
</reference>
<evidence type="ECO:0000313" key="1">
    <source>
        <dbReference type="EMBL" id="MEK0187769.1"/>
    </source>
</evidence>
<organism evidence="1 2">
    <name type="scientific">Microcoleus anatoxicus PTRS2</name>
    <dbReference type="NCBI Taxonomy" id="2705321"/>
    <lineage>
        <taxon>Bacteria</taxon>
        <taxon>Bacillati</taxon>
        <taxon>Cyanobacteriota</taxon>
        <taxon>Cyanophyceae</taxon>
        <taxon>Oscillatoriophycideae</taxon>
        <taxon>Oscillatoriales</taxon>
        <taxon>Microcoleaceae</taxon>
        <taxon>Microcoleus</taxon>
        <taxon>Microcoleus anatoxicus</taxon>
    </lineage>
</organism>